<comment type="catalytic activity">
    <reaction evidence="11">
        <text>FMN + ATP + H(+) = FAD + diphosphate</text>
        <dbReference type="Rhea" id="RHEA:17237"/>
        <dbReference type="ChEBI" id="CHEBI:15378"/>
        <dbReference type="ChEBI" id="CHEBI:30616"/>
        <dbReference type="ChEBI" id="CHEBI:33019"/>
        <dbReference type="ChEBI" id="CHEBI:57692"/>
        <dbReference type="ChEBI" id="CHEBI:58210"/>
        <dbReference type="EC" id="2.7.7.2"/>
    </reaction>
</comment>
<dbReference type="GO" id="GO:0009398">
    <property type="term" value="P:FMN biosynthetic process"/>
    <property type="evidence" value="ECO:0007669"/>
    <property type="project" value="TreeGrafter"/>
</dbReference>
<keyword evidence="6" id="KW-0808">Transferase</keyword>
<dbReference type="GO" id="GO:0005524">
    <property type="term" value="F:ATP binding"/>
    <property type="evidence" value="ECO:0007669"/>
    <property type="project" value="UniProtKB-KW"/>
</dbReference>
<dbReference type="InterPro" id="IPR014729">
    <property type="entry name" value="Rossmann-like_a/b/a_fold"/>
</dbReference>
<evidence type="ECO:0000256" key="11">
    <source>
        <dbReference type="ARBA" id="ARBA00049494"/>
    </source>
</evidence>
<dbReference type="InterPro" id="IPR015864">
    <property type="entry name" value="FAD_synthase"/>
</dbReference>
<dbReference type="GO" id="GO:0009231">
    <property type="term" value="P:riboflavin biosynthetic process"/>
    <property type="evidence" value="ECO:0007669"/>
    <property type="project" value="InterPro"/>
</dbReference>
<evidence type="ECO:0000313" key="14">
    <source>
        <dbReference type="Proteomes" id="UP000656813"/>
    </source>
</evidence>
<comment type="similarity">
    <text evidence="2">Belongs to the RibF family.</text>
</comment>
<keyword evidence="14" id="KW-1185">Reference proteome</keyword>
<keyword evidence="5" id="KW-0288">FMN</keyword>
<dbReference type="GO" id="GO:0008531">
    <property type="term" value="F:riboflavin kinase activity"/>
    <property type="evidence" value="ECO:0007669"/>
    <property type="project" value="TreeGrafter"/>
</dbReference>
<keyword evidence="8" id="KW-0547">Nucleotide-binding</keyword>
<evidence type="ECO:0000256" key="10">
    <source>
        <dbReference type="ARBA" id="ARBA00022840"/>
    </source>
</evidence>
<evidence type="ECO:0000256" key="2">
    <source>
        <dbReference type="ARBA" id="ARBA00010214"/>
    </source>
</evidence>
<evidence type="ECO:0000256" key="5">
    <source>
        <dbReference type="ARBA" id="ARBA00022643"/>
    </source>
</evidence>
<dbReference type="InterPro" id="IPR004821">
    <property type="entry name" value="Cyt_trans-like"/>
</dbReference>
<evidence type="ECO:0000256" key="8">
    <source>
        <dbReference type="ARBA" id="ARBA00022741"/>
    </source>
</evidence>
<evidence type="ECO:0000256" key="3">
    <source>
        <dbReference type="ARBA" id="ARBA00012393"/>
    </source>
</evidence>
<protein>
    <recommendedName>
        <fullName evidence="3">FAD synthase</fullName>
        <ecNumber evidence="3">2.7.7.2</ecNumber>
    </recommendedName>
</protein>
<gene>
    <name evidence="13" type="ORF">GCM10007096_00750</name>
</gene>
<reference evidence="13" key="2">
    <citation type="submission" date="2020-09" db="EMBL/GenBank/DDBJ databases">
        <authorList>
            <person name="Sun Q."/>
            <person name="Zhou Y."/>
        </authorList>
    </citation>
    <scope>NUCLEOTIDE SEQUENCE</scope>
    <source>
        <strain evidence="13">CGMCC 1.12777</strain>
    </source>
</reference>
<evidence type="ECO:0000256" key="6">
    <source>
        <dbReference type="ARBA" id="ARBA00022679"/>
    </source>
</evidence>
<dbReference type="PANTHER" id="PTHR22749">
    <property type="entry name" value="RIBOFLAVIN KINASE/FMN ADENYLYLTRANSFERASE"/>
    <property type="match status" value="1"/>
</dbReference>
<accession>A0A8J2ZRV6</accession>
<dbReference type="GO" id="GO:0006747">
    <property type="term" value="P:FAD biosynthetic process"/>
    <property type="evidence" value="ECO:0007669"/>
    <property type="project" value="UniProtKB-UniPathway"/>
</dbReference>
<dbReference type="EMBL" id="BMFV01000001">
    <property type="protein sequence ID" value="GGH73481.1"/>
    <property type="molecule type" value="Genomic_DNA"/>
</dbReference>
<sequence>MKVIDIAYEPPRSLEPLVLCIGKFDGVHIGHQKLLRRAEQALMEGYQLAVMSFSPHPAWALTGNEKYKRALTPINEKLRLLKKYGVSRFYRVHFTKEYAKTDVDTFVFEHLTRLNLKRIVVGEGFNFGKPYESGTEVLQALCRQINVPVTVVPVLSEEGLKISSTDIRHYVSDGQFEKAKVLLGRDYYISGKVKLKGPNHFELCLPKEHPDGVDGYVLPVEGAYEMMVQGDLDGPILMAKGFRSLHDEDRYHLVLSNEQHSIEALNNRDIRATFVRRIE</sequence>
<dbReference type="Proteomes" id="UP000656813">
    <property type="component" value="Unassembled WGS sequence"/>
</dbReference>
<keyword evidence="9" id="KW-0274">FAD</keyword>
<keyword evidence="13" id="KW-0418">Kinase</keyword>
<dbReference type="Gene3D" id="3.40.50.620">
    <property type="entry name" value="HUPs"/>
    <property type="match status" value="1"/>
</dbReference>
<evidence type="ECO:0000256" key="1">
    <source>
        <dbReference type="ARBA" id="ARBA00004726"/>
    </source>
</evidence>
<dbReference type="NCBIfam" id="TIGR00125">
    <property type="entry name" value="cyt_tran_rel"/>
    <property type="match status" value="1"/>
</dbReference>
<comment type="pathway">
    <text evidence="1">Cofactor biosynthesis; FAD biosynthesis; FAD from FMN: step 1/1.</text>
</comment>
<dbReference type="GO" id="GO:0003919">
    <property type="term" value="F:FMN adenylyltransferase activity"/>
    <property type="evidence" value="ECO:0007669"/>
    <property type="project" value="UniProtKB-EC"/>
</dbReference>
<dbReference type="InterPro" id="IPR023468">
    <property type="entry name" value="Riboflavin_kinase"/>
</dbReference>
<dbReference type="AlphaFoldDB" id="A0A8J2ZRV6"/>
<proteinExistence type="inferred from homology"/>
<organism evidence="13 14">
    <name type="scientific">Pullulanibacillus pueri</name>
    <dbReference type="NCBI Taxonomy" id="1437324"/>
    <lineage>
        <taxon>Bacteria</taxon>
        <taxon>Bacillati</taxon>
        <taxon>Bacillota</taxon>
        <taxon>Bacilli</taxon>
        <taxon>Bacillales</taxon>
        <taxon>Sporolactobacillaceae</taxon>
        <taxon>Pullulanibacillus</taxon>
    </lineage>
</organism>
<keyword evidence="4" id="KW-0285">Flavoprotein</keyword>
<dbReference type="EC" id="2.7.7.2" evidence="3"/>
<evidence type="ECO:0000256" key="4">
    <source>
        <dbReference type="ARBA" id="ARBA00022630"/>
    </source>
</evidence>
<comment type="caution">
    <text evidence="13">The sequence shown here is derived from an EMBL/GenBank/DDBJ whole genome shotgun (WGS) entry which is preliminary data.</text>
</comment>
<dbReference type="FunFam" id="3.40.50.620:FF:000021">
    <property type="entry name" value="Riboflavin biosynthesis protein"/>
    <property type="match status" value="1"/>
</dbReference>
<keyword evidence="10" id="KW-0067">ATP-binding</keyword>
<evidence type="ECO:0000259" key="12">
    <source>
        <dbReference type="Pfam" id="PF06574"/>
    </source>
</evidence>
<dbReference type="Pfam" id="PF06574">
    <property type="entry name" value="FAD_syn"/>
    <property type="match status" value="1"/>
</dbReference>
<name>A0A8J2ZRV6_9BACL</name>
<dbReference type="PANTHER" id="PTHR22749:SF6">
    <property type="entry name" value="RIBOFLAVIN KINASE"/>
    <property type="match status" value="1"/>
</dbReference>
<evidence type="ECO:0000256" key="9">
    <source>
        <dbReference type="ARBA" id="ARBA00022827"/>
    </source>
</evidence>
<reference evidence="13" key="1">
    <citation type="journal article" date="2014" name="Int. J. Syst. Evol. Microbiol.">
        <title>Complete genome sequence of Corynebacterium casei LMG S-19264T (=DSM 44701T), isolated from a smear-ripened cheese.</title>
        <authorList>
            <consortium name="US DOE Joint Genome Institute (JGI-PGF)"/>
            <person name="Walter F."/>
            <person name="Albersmeier A."/>
            <person name="Kalinowski J."/>
            <person name="Ruckert C."/>
        </authorList>
    </citation>
    <scope>NUCLEOTIDE SEQUENCE</scope>
    <source>
        <strain evidence="13">CGMCC 1.12777</strain>
    </source>
</reference>
<evidence type="ECO:0000256" key="7">
    <source>
        <dbReference type="ARBA" id="ARBA00022695"/>
    </source>
</evidence>
<feature type="domain" description="FAD synthetase" evidence="12">
    <location>
        <begin position="14"/>
        <end position="165"/>
    </location>
</feature>
<dbReference type="UniPathway" id="UPA00277">
    <property type="reaction ID" value="UER00407"/>
</dbReference>
<dbReference type="CDD" id="cd02064">
    <property type="entry name" value="FAD_synthetase_N"/>
    <property type="match status" value="1"/>
</dbReference>
<dbReference type="SUPFAM" id="SSF52374">
    <property type="entry name" value="Nucleotidylyl transferase"/>
    <property type="match status" value="1"/>
</dbReference>
<keyword evidence="7 13" id="KW-0548">Nucleotidyltransferase</keyword>
<dbReference type="RefSeq" id="WP_188494941.1">
    <property type="nucleotide sequence ID" value="NZ_BMFV01000001.1"/>
</dbReference>
<evidence type="ECO:0000313" key="13">
    <source>
        <dbReference type="EMBL" id="GGH73481.1"/>
    </source>
</evidence>